<reference evidence="1 2" key="1">
    <citation type="submission" date="2014-07" db="EMBL/GenBank/DDBJ databases">
        <title>Genome of Chryseobacterium vrystaatense LMG 22846.</title>
        <authorList>
            <person name="Pipes S.E."/>
            <person name="Stropko S.J."/>
            <person name="Newman J.D."/>
        </authorList>
    </citation>
    <scope>NUCLEOTIDE SEQUENCE [LARGE SCALE GENOMIC DNA]</scope>
    <source>
        <strain evidence="1 2">LMG 22846</strain>
    </source>
</reference>
<proteinExistence type="predicted"/>
<gene>
    <name evidence="1" type="ORF">IW16_06335</name>
</gene>
<dbReference type="Pfam" id="PF10800">
    <property type="entry name" value="DUF2528"/>
    <property type="match status" value="1"/>
</dbReference>
<keyword evidence="2" id="KW-1185">Reference proteome</keyword>
<comment type="caution">
    <text evidence="1">The sequence shown here is derived from an EMBL/GenBank/DDBJ whole genome shotgun (WGS) entry which is preliminary data.</text>
</comment>
<evidence type="ECO:0000313" key="1">
    <source>
        <dbReference type="EMBL" id="KFF26891.1"/>
    </source>
</evidence>
<dbReference type="RefSeq" id="WP_034741044.1">
    <property type="nucleotide sequence ID" value="NZ_JPRI01000002.1"/>
</dbReference>
<dbReference type="InterPro" id="IPR024252">
    <property type="entry name" value="DUF2528"/>
</dbReference>
<dbReference type="EMBL" id="JPRI01000002">
    <property type="protein sequence ID" value="KFF26891.1"/>
    <property type="molecule type" value="Genomic_DNA"/>
</dbReference>
<evidence type="ECO:0000313" key="2">
    <source>
        <dbReference type="Proteomes" id="UP000028719"/>
    </source>
</evidence>
<dbReference type="Proteomes" id="UP000028719">
    <property type="component" value="Unassembled WGS sequence"/>
</dbReference>
<sequence length="112" mass="12953">MAIETHTIEYDFGRAEAVFQIDSEKFTQETANITLEFYSWDYDKNNDPVLEVLKKYALECFQIATMGSFDPVIQCQKAFENKEGFFNISGSEGILLLSIEPFEFDEEQLVIK</sequence>
<organism evidence="1 2">
    <name type="scientific">Chryseobacterium vrystaatense</name>
    <dbReference type="NCBI Taxonomy" id="307480"/>
    <lineage>
        <taxon>Bacteria</taxon>
        <taxon>Pseudomonadati</taxon>
        <taxon>Bacteroidota</taxon>
        <taxon>Flavobacteriia</taxon>
        <taxon>Flavobacteriales</taxon>
        <taxon>Weeksellaceae</taxon>
        <taxon>Chryseobacterium group</taxon>
        <taxon>Chryseobacterium</taxon>
    </lineage>
</organism>
<protein>
    <submittedName>
        <fullName evidence="1">Uncharacterized protein</fullName>
    </submittedName>
</protein>
<name>A0ABR4UP44_9FLAO</name>
<accession>A0ABR4UP44</accession>